<dbReference type="Proteomes" id="UP000199076">
    <property type="component" value="Unassembled WGS sequence"/>
</dbReference>
<evidence type="ECO:0000313" key="2">
    <source>
        <dbReference type="Proteomes" id="UP000199076"/>
    </source>
</evidence>
<protein>
    <submittedName>
        <fullName evidence="1">Uncharacterized protein</fullName>
    </submittedName>
</protein>
<proteinExistence type="predicted"/>
<name>A0A1G7KVT2_9EURY</name>
<organism evidence="1 2">
    <name type="scientific">Halorientalis regularis</name>
    <dbReference type="NCBI Taxonomy" id="660518"/>
    <lineage>
        <taxon>Archaea</taxon>
        <taxon>Methanobacteriati</taxon>
        <taxon>Methanobacteriota</taxon>
        <taxon>Stenosarchaea group</taxon>
        <taxon>Halobacteria</taxon>
        <taxon>Halobacteriales</taxon>
        <taxon>Haloarculaceae</taxon>
        <taxon>Halorientalis</taxon>
    </lineage>
</organism>
<dbReference type="AlphaFoldDB" id="A0A1G7KVT2"/>
<dbReference type="OrthoDB" id="240226at2157"/>
<gene>
    <name evidence="1" type="ORF">SAMN05216218_10652</name>
</gene>
<evidence type="ECO:0000313" key="1">
    <source>
        <dbReference type="EMBL" id="SDF41325.1"/>
    </source>
</evidence>
<sequence>MADRSVPSVRRLQLGTAAVVLVVLVLSGPLVGVVDLTPESRGAAELGDGTAEASVVGDPTADLAITPGRFGTNVSYLRVPPAVVDVRQVEDRPRLLYIVRVPALNFERSVTEPLDERVDGRVTLRMDDRAFRHARIRNESYNATVVVRVQSFEVSRTVYRRTATVPVRD</sequence>
<dbReference type="EMBL" id="FNBK01000006">
    <property type="protein sequence ID" value="SDF41325.1"/>
    <property type="molecule type" value="Genomic_DNA"/>
</dbReference>
<keyword evidence="2" id="KW-1185">Reference proteome</keyword>
<dbReference type="STRING" id="660518.SAMN05216218_10652"/>
<accession>A0A1G7KVT2</accession>
<dbReference type="RefSeq" id="WP_092690910.1">
    <property type="nucleotide sequence ID" value="NZ_FNBK01000006.1"/>
</dbReference>
<reference evidence="2" key="1">
    <citation type="submission" date="2016-10" db="EMBL/GenBank/DDBJ databases">
        <authorList>
            <person name="Varghese N."/>
            <person name="Submissions S."/>
        </authorList>
    </citation>
    <scope>NUCLEOTIDE SEQUENCE [LARGE SCALE GENOMIC DNA]</scope>
    <source>
        <strain evidence="2">IBRC-M 10760</strain>
    </source>
</reference>